<dbReference type="Proteomes" id="UP000224915">
    <property type="component" value="Unassembled WGS sequence"/>
</dbReference>
<dbReference type="AlphaFoldDB" id="A0A2A9D3U8"/>
<organism evidence="2 3">
    <name type="scientific">Serinibacter salmoneus</name>
    <dbReference type="NCBI Taxonomy" id="556530"/>
    <lineage>
        <taxon>Bacteria</taxon>
        <taxon>Bacillati</taxon>
        <taxon>Actinomycetota</taxon>
        <taxon>Actinomycetes</taxon>
        <taxon>Micrococcales</taxon>
        <taxon>Beutenbergiaceae</taxon>
        <taxon>Serinibacter</taxon>
    </lineage>
</organism>
<name>A0A2A9D3U8_9MICO</name>
<sequence>MTSTIAIVGGAGQIARLLTPILTREGHTVVPLVRREAQAAELRGPGVEPRMLDIETSGEEAFAAAFDGVDAVVFAAGGGPDGNIERKRTVDLQGALKSVAGSRAAGVRRYVQVSAIGVDDPLPPDVGEVWAAYVAAKRDSDAAVRASDLDWTIIRPGGLTDEPGTGRVALAPELPRGQVPRADVAAVIAEVLASRGSIGKQWTLVGGDVPVARAVAQAAGA</sequence>
<proteinExistence type="predicted"/>
<dbReference type="InterPro" id="IPR016040">
    <property type="entry name" value="NAD(P)-bd_dom"/>
</dbReference>
<dbReference type="RefSeq" id="WP_098469575.1">
    <property type="nucleotide sequence ID" value="NZ_PDJD01000001.1"/>
</dbReference>
<keyword evidence="3" id="KW-1185">Reference proteome</keyword>
<dbReference type="Pfam" id="PF13460">
    <property type="entry name" value="NAD_binding_10"/>
    <property type="match status" value="1"/>
</dbReference>
<protein>
    <submittedName>
        <fullName evidence="2">Putative NAD(P)-binding protein</fullName>
    </submittedName>
</protein>
<dbReference type="OrthoDB" id="4248066at2"/>
<evidence type="ECO:0000313" key="2">
    <source>
        <dbReference type="EMBL" id="PFG20632.1"/>
    </source>
</evidence>
<gene>
    <name evidence="2" type="ORF">ATL40_2240</name>
</gene>
<feature type="domain" description="NAD(P)-binding" evidence="1">
    <location>
        <begin position="9"/>
        <end position="194"/>
    </location>
</feature>
<accession>A0A2A9D3U8</accession>
<dbReference type="CDD" id="cd05243">
    <property type="entry name" value="SDR_a5"/>
    <property type="match status" value="1"/>
</dbReference>
<dbReference type="SUPFAM" id="SSF51735">
    <property type="entry name" value="NAD(P)-binding Rossmann-fold domains"/>
    <property type="match status" value="1"/>
</dbReference>
<comment type="caution">
    <text evidence="2">The sequence shown here is derived from an EMBL/GenBank/DDBJ whole genome shotgun (WGS) entry which is preliminary data.</text>
</comment>
<evidence type="ECO:0000259" key="1">
    <source>
        <dbReference type="Pfam" id="PF13460"/>
    </source>
</evidence>
<dbReference type="PANTHER" id="PTHR15020">
    <property type="entry name" value="FLAVIN REDUCTASE-RELATED"/>
    <property type="match status" value="1"/>
</dbReference>
<dbReference type="EMBL" id="PDJD01000001">
    <property type="protein sequence ID" value="PFG20632.1"/>
    <property type="molecule type" value="Genomic_DNA"/>
</dbReference>
<reference evidence="2 3" key="1">
    <citation type="submission" date="2017-10" db="EMBL/GenBank/DDBJ databases">
        <title>Sequencing the genomes of 1000 actinobacteria strains.</title>
        <authorList>
            <person name="Klenk H.-P."/>
        </authorList>
    </citation>
    <scope>NUCLEOTIDE SEQUENCE [LARGE SCALE GENOMIC DNA]</scope>
    <source>
        <strain evidence="2 3">DSM 21801</strain>
    </source>
</reference>
<dbReference type="InterPro" id="IPR036291">
    <property type="entry name" value="NAD(P)-bd_dom_sf"/>
</dbReference>
<dbReference type="PANTHER" id="PTHR15020:SF50">
    <property type="entry name" value="UPF0659 PROTEIN YMR090W"/>
    <property type="match status" value="1"/>
</dbReference>
<evidence type="ECO:0000313" key="3">
    <source>
        <dbReference type="Proteomes" id="UP000224915"/>
    </source>
</evidence>
<dbReference type="Gene3D" id="3.40.50.720">
    <property type="entry name" value="NAD(P)-binding Rossmann-like Domain"/>
    <property type="match status" value="1"/>
</dbReference>